<feature type="binding site" evidence="9">
    <location>
        <position position="225"/>
    </location>
    <ligand>
        <name>Zn(2+)</name>
        <dbReference type="ChEBI" id="CHEBI:29105"/>
        <label>1</label>
    </ligand>
</feature>
<keyword evidence="4 9" id="KW-0677">Repeat</keyword>
<dbReference type="EMBL" id="MT631468">
    <property type="protein sequence ID" value="QNO51375.1"/>
    <property type="molecule type" value="Genomic_DNA"/>
</dbReference>
<dbReference type="PANTHER" id="PTHR43096">
    <property type="entry name" value="DNAJ HOMOLOG 1, MITOCHONDRIAL-RELATED"/>
    <property type="match status" value="1"/>
</dbReference>
<evidence type="ECO:0000256" key="9">
    <source>
        <dbReference type="HAMAP-Rule" id="MF_01152"/>
    </source>
</evidence>
<evidence type="ECO:0000256" key="8">
    <source>
        <dbReference type="ARBA" id="ARBA00023186"/>
    </source>
</evidence>
<evidence type="ECO:0000256" key="3">
    <source>
        <dbReference type="ARBA" id="ARBA00022723"/>
    </source>
</evidence>
<comment type="domain">
    <text evidence="9">The J domain is necessary and sufficient to stimulate DnaK ATPase activity. Zinc center 1 plays an important role in the autonomous, DnaK-independent chaperone activity of DnaJ. Zinc center 2 is essential for interaction with DnaK and for DnaJ activity.</text>
</comment>
<dbReference type="CDD" id="cd10719">
    <property type="entry name" value="DnaJ_zf"/>
    <property type="match status" value="1"/>
</dbReference>
<dbReference type="Gene3D" id="2.60.260.20">
    <property type="entry name" value="Urease metallochaperone UreE, N-terminal domain"/>
    <property type="match status" value="2"/>
</dbReference>
<dbReference type="PROSITE" id="PS50076">
    <property type="entry name" value="DNAJ_2"/>
    <property type="match status" value="1"/>
</dbReference>
<evidence type="ECO:0000259" key="12">
    <source>
        <dbReference type="PROSITE" id="PS51188"/>
    </source>
</evidence>
<dbReference type="GO" id="GO:0009408">
    <property type="term" value="P:response to heat"/>
    <property type="evidence" value="ECO:0007669"/>
    <property type="project" value="InterPro"/>
</dbReference>
<dbReference type="AlphaFoldDB" id="A0A7G9YTP1"/>
<dbReference type="Pfam" id="PF00226">
    <property type="entry name" value="DnaJ"/>
    <property type="match status" value="1"/>
</dbReference>
<dbReference type="GO" id="GO:0005737">
    <property type="term" value="C:cytoplasm"/>
    <property type="evidence" value="ECO:0007669"/>
    <property type="project" value="UniProtKB-SubCell"/>
</dbReference>
<feature type="binding site" evidence="9">
    <location>
        <position position="214"/>
    </location>
    <ligand>
        <name>Zn(2+)</name>
        <dbReference type="ChEBI" id="CHEBI:29105"/>
        <label>2</label>
    </ligand>
</feature>
<gene>
    <name evidence="9 13" type="primary">dnaJ</name>
    <name evidence="13" type="ORF">KMJFBAND_00012</name>
</gene>
<organism evidence="13">
    <name type="scientific">Candidatus Methanophagaceae archaeon ANME-1 ERB6</name>
    <dbReference type="NCBI Taxonomy" id="2759912"/>
    <lineage>
        <taxon>Archaea</taxon>
        <taxon>Methanobacteriati</taxon>
        <taxon>Methanobacteriota</taxon>
        <taxon>Stenosarchaea group</taxon>
        <taxon>Methanomicrobia</taxon>
        <taxon>Candidatus Methanophagales</taxon>
        <taxon>Candidatus Methanophagaceae</taxon>
    </lineage>
</organism>
<dbReference type="InterPro" id="IPR036410">
    <property type="entry name" value="HSP_DnaJ_Cys-rich_dom_sf"/>
</dbReference>
<dbReference type="PRINTS" id="PR00625">
    <property type="entry name" value="JDOMAIN"/>
</dbReference>
<keyword evidence="7 9" id="KW-0346">Stress response</keyword>
<feature type="domain" description="J" evidence="11">
    <location>
        <begin position="5"/>
        <end position="71"/>
    </location>
</feature>
<feature type="repeat" description="CXXCXGXG motif" evidence="9">
    <location>
        <begin position="169"/>
        <end position="176"/>
    </location>
</feature>
<dbReference type="InterPro" id="IPR008971">
    <property type="entry name" value="HSP40/DnaJ_pept-bd"/>
</dbReference>
<feature type="repeat" description="CXXCXGXG motif" evidence="9">
    <location>
        <begin position="185"/>
        <end position="192"/>
    </location>
</feature>
<dbReference type="SMART" id="SM00271">
    <property type="entry name" value="DnaJ"/>
    <property type="match status" value="1"/>
</dbReference>
<dbReference type="Pfam" id="PF00684">
    <property type="entry name" value="DnaJ_CXXCXGXG"/>
    <property type="match status" value="1"/>
</dbReference>
<feature type="binding site" evidence="9">
    <location>
        <position position="169"/>
    </location>
    <ligand>
        <name>Zn(2+)</name>
        <dbReference type="ChEBI" id="CHEBI:29105"/>
        <label>1</label>
    </ligand>
</feature>
<dbReference type="GO" id="GO:0051082">
    <property type="term" value="F:unfolded protein binding"/>
    <property type="evidence" value="ECO:0007669"/>
    <property type="project" value="UniProtKB-UniRule"/>
</dbReference>
<dbReference type="GO" id="GO:0005524">
    <property type="term" value="F:ATP binding"/>
    <property type="evidence" value="ECO:0007669"/>
    <property type="project" value="InterPro"/>
</dbReference>
<evidence type="ECO:0000313" key="13">
    <source>
        <dbReference type="EMBL" id="QNO51375.1"/>
    </source>
</evidence>
<dbReference type="Gene3D" id="2.10.230.10">
    <property type="entry name" value="Heat shock protein DnaJ, cysteine-rich domain"/>
    <property type="match status" value="1"/>
</dbReference>
<feature type="binding site" evidence="9">
    <location>
        <position position="188"/>
    </location>
    <ligand>
        <name>Zn(2+)</name>
        <dbReference type="ChEBI" id="CHEBI:29105"/>
        <label>2</label>
    </ligand>
</feature>
<comment type="similarity">
    <text evidence="9">Belongs to the DnaJ family.</text>
</comment>
<feature type="binding site" evidence="9">
    <location>
        <position position="228"/>
    </location>
    <ligand>
        <name>Zn(2+)</name>
        <dbReference type="ChEBI" id="CHEBI:29105"/>
        <label>1</label>
    </ligand>
</feature>
<dbReference type="GO" id="GO:0006260">
    <property type="term" value="P:DNA replication"/>
    <property type="evidence" value="ECO:0007669"/>
    <property type="project" value="UniProtKB-KW"/>
</dbReference>
<evidence type="ECO:0000256" key="6">
    <source>
        <dbReference type="ARBA" id="ARBA00022833"/>
    </source>
</evidence>
<dbReference type="PROSITE" id="PS00636">
    <property type="entry name" value="DNAJ_1"/>
    <property type="match status" value="1"/>
</dbReference>
<dbReference type="PROSITE" id="PS51188">
    <property type="entry name" value="ZF_CR"/>
    <property type="match status" value="1"/>
</dbReference>
<name>A0A7G9YTP1_9EURY</name>
<feature type="domain" description="CR-type" evidence="12">
    <location>
        <begin position="156"/>
        <end position="237"/>
    </location>
</feature>
<comment type="subcellular location">
    <subcellularLocation>
        <location evidence="9">Cytoplasm</location>
    </subcellularLocation>
</comment>
<dbReference type="NCBIfam" id="NF008035">
    <property type="entry name" value="PRK10767.1"/>
    <property type="match status" value="1"/>
</dbReference>
<keyword evidence="5 9" id="KW-0863">Zinc-finger</keyword>
<accession>A0A7G9YTP1</accession>
<sequence length="379" mass="41986">MPKKDYYEILGVSRDAKEKDIKKAYRRLAKQYHPDTYKGDKKEAEEKFKEISEAYEVLVDKDKRAKYDQIGHRVVDETFGPGGFDWSHFTHYRDVEDIFGSAIFDSFFRSAASPGFASRGGIFDTLFGTREGIQRPVRGVDVRLNLNITLEDAAQGAERRIEVPMSRTCKACGGSGTRSGKSGACPYCKGTGQIRNVQNREGTRVITATVCPQCRGTGRATYDLCDVCGGTGTVSKRTKILLKIKKGAYTGYEIKIPKAGRPPESRIGGEPGDLYVVLNVLQHPIFERRGDDLYMRTPVSFAQAALGGEVVVTTMDGKHVKVKIPAETQTNTKLRLRGLGMPRLNDGQGDMYVEVAVQTPKNLTERQKELLREALVGAS</sequence>
<dbReference type="SUPFAM" id="SSF49493">
    <property type="entry name" value="HSP40/DnaJ peptide-binding domain"/>
    <property type="match status" value="2"/>
</dbReference>
<dbReference type="FunFam" id="2.60.260.20:FF:000013">
    <property type="entry name" value="DnaJ subfamily B member 11"/>
    <property type="match status" value="1"/>
</dbReference>
<dbReference type="Pfam" id="PF01556">
    <property type="entry name" value="DnaJ_C"/>
    <property type="match status" value="1"/>
</dbReference>
<dbReference type="HAMAP" id="MF_01152">
    <property type="entry name" value="DnaJ"/>
    <property type="match status" value="1"/>
</dbReference>
<keyword evidence="8 9" id="KW-0143">Chaperone</keyword>
<evidence type="ECO:0000256" key="4">
    <source>
        <dbReference type="ARBA" id="ARBA00022737"/>
    </source>
</evidence>
<comment type="cofactor">
    <cofactor evidence="9">
        <name>Zn(2+)</name>
        <dbReference type="ChEBI" id="CHEBI:29105"/>
    </cofactor>
    <text evidence="9">Binds 2 Zn(2+) ions per monomer.</text>
</comment>
<dbReference type="InterPro" id="IPR001305">
    <property type="entry name" value="HSP_DnaJ_Cys-rich_dom"/>
</dbReference>
<dbReference type="InterPro" id="IPR012724">
    <property type="entry name" value="DnaJ"/>
</dbReference>
<reference evidence="13" key="1">
    <citation type="submission" date="2020-06" db="EMBL/GenBank/DDBJ databases">
        <title>Unique genomic features of the anaerobic methanotrophic archaea.</title>
        <authorList>
            <person name="Chadwick G.L."/>
            <person name="Skennerton C.T."/>
            <person name="Laso-Perez R."/>
            <person name="Leu A.O."/>
            <person name="Speth D.R."/>
            <person name="Yu H."/>
            <person name="Morgan-Lang C."/>
            <person name="Hatzenpichler R."/>
            <person name="Goudeau D."/>
            <person name="Malmstrom R."/>
            <person name="Brazelton W.J."/>
            <person name="Woyke T."/>
            <person name="Hallam S.J."/>
            <person name="Tyson G.W."/>
            <person name="Wegener G."/>
            <person name="Boetius A."/>
            <person name="Orphan V."/>
        </authorList>
    </citation>
    <scope>NUCLEOTIDE SEQUENCE</scope>
</reference>
<dbReference type="FunFam" id="1.10.287.110:FF:000034">
    <property type="entry name" value="Chaperone protein DnaJ"/>
    <property type="match status" value="1"/>
</dbReference>
<dbReference type="InterPro" id="IPR002939">
    <property type="entry name" value="DnaJ_C"/>
</dbReference>
<evidence type="ECO:0000256" key="10">
    <source>
        <dbReference type="PROSITE-ProRule" id="PRU00546"/>
    </source>
</evidence>
<feature type="zinc finger region" description="CR-type" evidence="10">
    <location>
        <begin position="156"/>
        <end position="237"/>
    </location>
</feature>
<dbReference type="CDD" id="cd06257">
    <property type="entry name" value="DnaJ"/>
    <property type="match status" value="1"/>
</dbReference>
<dbReference type="InterPro" id="IPR001623">
    <property type="entry name" value="DnaJ_domain"/>
</dbReference>
<evidence type="ECO:0000256" key="7">
    <source>
        <dbReference type="ARBA" id="ARBA00023016"/>
    </source>
</evidence>
<feature type="binding site" evidence="9">
    <location>
        <position position="172"/>
    </location>
    <ligand>
        <name>Zn(2+)</name>
        <dbReference type="ChEBI" id="CHEBI:29105"/>
        <label>1</label>
    </ligand>
</feature>
<dbReference type="InterPro" id="IPR036869">
    <property type="entry name" value="J_dom_sf"/>
</dbReference>
<dbReference type="GO" id="GO:0031072">
    <property type="term" value="F:heat shock protein binding"/>
    <property type="evidence" value="ECO:0007669"/>
    <property type="project" value="InterPro"/>
</dbReference>
<keyword evidence="1 9" id="KW-0963">Cytoplasm</keyword>
<dbReference type="InterPro" id="IPR018253">
    <property type="entry name" value="DnaJ_domain_CS"/>
</dbReference>
<comment type="function">
    <text evidence="9">Participates actively in the response to hyperosmotic and heat shock by preventing the aggregation of stress-denatured proteins and by disaggregating proteins, also in an autonomous, DnaK-independent fashion. Unfolded proteins bind initially to DnaJ; upon interaction with the DnaJ-bound protein, DnaK hydrolyzes its bound ATP, resulting in the formation of a stable complex. GrpE releases ADP from DnaK; ATP binding to DnaK triggers the release of the substrate protein, thus completing the reaction cycle. Several rounds of ATP-dependent interactions between DnaJ, DnaK and GrpE are required for fully efficient folding. Also involved, together with DnaK and GrpE, in the DNA replication of plasmids through activation of initiation proteins.</text>
</comment>
<dbReference type="SUPFAM" id="SSF46565">
    <property type="entry name" value="Chaperone J-domain"/>
    <property type="match status" value="1"/>
</dbReference>
<comment type="subunit">
    <text evidence="9">Homodimer.</text>
</comment>
<feature type="binding site" evidence="9">
    <location>
        <position position="185"/>
    </location>
    <ligand>
        <name>Zn(2+)</name>
        <dbReference type="ChEBI" id="CHEBI:29105"/>
        <label>2</label>
    </ligand>
</feature>
<dbReference type="CDD" id="cd10747">
    <property type="entry name" value="DnaJ_C"/>
    <property type="match status" value="1"/>
</dbReference>
<keyword evidence="2 9" id="KW-0235">DNA replication</keyword>
<evidence type="ECO:0000256" key="5">
    <source>
        <dbReference type="ARBA" id="ARBA00022771"/>
    </source>
</evidence>
<feature type="binding site" evidence="9">
    <location>
        <position position="211"/>
    </location>
    <ligand>
        <name>Zn(2+)</name>
        <dbReference type="ChEBI" id="CHEBI:29105"/>
        <label>2</label>
    </ligand>
</feature>
<evidence type="ECO:0000256" key="1">
    <source>
        <dbReference type="ARBA" id="ARBA00022490"/>
    </source>
</evidence>
<feature type="repeat" description="CXXCXGXG motif" evidence="9">
    <location>
        <begin position="211"/>
        <end position="218"/>
    </location>
</feature>
<dbReference type="Gene3D" id="1.10.287.110">
    <property type="entry name" value="DnaJ domain"/>
    <property type="match status" value="1"/>
</dbReference>
<proteinExistence type="inferred from homology"/>
<dbReference type="SUPFAM" id="SSF57938">
    <property type="entry name" value="DnaJ/Hsp40 cysteine-rich domain"/>
    <property type="match status" value="1"/>
</dbReference>
<evidence type="ECO:0000256" key="2">
    <source>
        <dbReference type="ARBA" id="ARBA00022705"/>
    </source>
</evidence>
<keyword evidence="6 9" id="KW-0862">Zinc</keyword>
<evidence type="ECO:0000259" key="11">
    <source>
        <dbReference type="PROSITE" id="PS50076"/>
    </source>
</evidence>
<feature type="repeat" description="CXXCXGXG motif" evidence="9">
    <location>
        <begin position="225"/>
        <end position="232"/>
    </location>
</feature>
<dbReference type="GO" id="GO:0008270">
    <property type="term" value="F:zinc ion binding"/>
    <property type="evidence" value="ECO:0007669"/>
    <property type="project" value="UniProtKB-UniRule"/>
</dbReference>
<protein>
    <recommendedName>
        <fullName evidence="9">Chaperone protein DnaJ</fullName>
    </recommendedName>
</protein>
<dbReference type="PANTHER" id="PTHR43096:SF48">
    <property type="entry name" value="CHAPERONE PROTEIN DNAJ"/>
    <property type="match status" value="1"/>
</dbReference>
<dbReference type="GO" id="GO:0042026">
    <property type="term" value="P:protein refolding"/>
    <property type="evidence" value="ECO:0007669"/>
    <property type="project" value="TreeGrafter"/>
</dbReference>
<keyword evidence="3 9" id="KW-0479">Metal-binding</keyword>